<dbReference type="RefSeq" id="WP_153402906.1">
    <property type="nucleotide sequence ID" value="NZ_ML762429.1"/>
</dbReference>
<dbReference type="EMBL" id="WEID01000047">
    <property type="protein sequence ID" value="KAB8136800.1"/>
    <property type="molecule type" value="Genomic_DNA"/>
</dbReference>
<dbReference type="Proteomes" id="UP000480246">
    <property type="component" value="Unassembled WGS sequence"/>
</dbReference>
<comment type="caution">
    <text evidence="1">The sequence shown here is derived from an EMBL/GenBank/DDBJ whole genome shotgun (WGS) entry which is preliminary data.</text>
</comment>
<gene>
    <name evidence="1" type="ORF">F9U64_09870</name>
</gene>
<organism evidence="1 2">
    <name type="scientific">Gracilibacillus oryzae</name>
    <dbReference type="NCBI Taxonomy" id="1672701"/>
    <lineage>
        <taxon>Bacteria</taxon>
        <taxon>Bacillati</taxon>
        <taxon>Bacillota</taxon>
        <taxon>Bacilli</taxon>
        <taxon>Bacillales</taxon>
        <taxon>Bacillaceae</taxon>
        <taxon>Gracilibacillus</taxon>
    </lineage>
</organism>
<accession>A0A7C8KQG9</accession>
<evidence type="ECO:0000313" key="2">
    <source>
        <dbReference type="Proteomes" id="UP000480246"/>
    </source>
</evidence>
<dbReference type="AlphaFoldDB" id="A0A7C8KQG9"/>
<keyword evidence="2" id="KW-1185">Reference proteome</keyword>
<dbReference type="OrthoDB" id="419816at2"/>
<sequence>MGYQKSEELDVKRAFLRMLISLNTTPAKAELVNGFFEAYLPITVQEKEKIMKDMEEFTPEELAFIRSLPNSWRDRGLKEGRKAGKADTTVRLIKKFVGPVPEDIKQRIYMQSIPVLENIIDHIDQIETMEEVKEYLINRE</sequence>
<name>A0A7C8KQG9_9BACI</name>
<protein>
    <recommendedName>
        <fullName evidence="3">DUF4351 domain-containing protein</fullName>
    </recommendedName>
</protein>
<reference evidence="1 2" key="1">
    <citation type="submission" date="2019-10" db="EMBL/GenBank/DDBJ databases">
        <title>Gracilibacillus sp. nov. isolated from rice seeds.</title>
        <authorList>
            <person name="He S."/>
        </authorList>
    </citation>
    <scope>NUCLEOTIDE SEQUENCE [LARGE SCALE GENOMIC DNA]</scope>
    <source>
        <strain evidence="1 2">TD8</strain>
    </source>
</reference>
<proteinExistence type="predicted"/>
<evidence type="ECO:0008006" key="3">
    <source>
        <dbReference type="Google" id="ProtNLM"/>
    </source>
</evidence>
<evidence type="ECO:0000313" key="1">
    <source>
        <dbReference type="EMBL" id="KAB8136800.1"/>
    </source>
</evidence>